<dbReference type="OrthoDB" id="6079018at2"/>
<accession>A0A418Y3S2</accession>
<organism evidence="2 3">
    <name type="scientific">Alcanivorax profundi</name>
    <dbReference type="NCBI Taxonomy" id="2338368"/>
    <lineage>
        <taxon>Bacteria</taxon>
        <taxon>Pseudomonadati</taxon>
        <taxon>Pseudomonadota</taxon>
        <taxon>Gammaproteobacteria</taxon>
        <taxon>Oceanospirillales</taxon>
        <taxon>Alcanivoracaceae</taxon>
        <taxon>Alcanivorax</taxon>
    </lineage>
</organism>
<dbReference type="InterPro" id="IPR056695">
    <property type="entry name" value="DUF7793"/>
</dbReference>
<comment type="caution">
    <text evidence="2">The sequence shown here is derived from an EMBL/GenBank/DDBJ whole genome shotgun (WGS) entry which is preliminary data.</text>
</comment>
<name>A0A418Y3S2_9GAMM</name>
<feature type="domain" description="DUF7793" evidence="1">
    <location>
        <begin position="14"/>
        <end position="118"/>
    </location>
</feature>
<proteinExistence type="predicted"/>
<dbReference type="EMBL" id="QYYA01000001">
    <property type="protein sequence ID" value="RJG20175.1"/>
    <property type="molecule type" value="Genomic_DNA"/>
</dbReference>
<evidence type="ECO:0000259" key="1">
    <source>
        <dbReference type="Pfam" id="PF25056"/>
    </source>
</evidence>
<sequence>MKSAARVYQDGPFVMVDIKNDTQVDMALELSIYRQRLALYKRHQQRKQLAIYVGRIQGLDFNASRYACGKDFAGITEAKVLVLQNVLNRTYANMMLKMNQPQFPVYICDSVKQAQHLLMEKHPPEPL</sequence>
<evidence type="ECO:0000313" key="3">
    <source>
        <dbReference type="Proteomes" id="UP000283734"/>
    </source>
</evidence>
<gene>
    <name evidence="2" type="ORF">D4A39_04975</name>
</gene>
<keyword evidence="3" id="KW-1185">Reference proteome</keyword>
<dbReference type="Pfam" id="PF25056">
    <property type="entry name" value="DUF7793"/>
    <property type="match status" value="1"/>
</dbReference>
<reference evidence="2 3" key="1">
    <citation type="submission" date="2018-09" db="EMBL/GenBank/DDBJ databases">
        <title>Alcanivorax profundi sp. nov., isolated from 1000 m-depth seawater of the Mariana Trench.</title>
        <authorList>
            <person name="Liu J."/>
        </authorList>
    </citation>
    <scope>NUCLEOTIDE SEQUENCE [LARGE SCALE GENOMIC DNA]</scope>
    <source>
        <strain evidence="2 3">MTEO17</strain>
    </source>
</reference>
<dbReference type="Proteomes" id="UP000283734">
    <property type="component" value="Unassembled WGS sequence"/>
</dbReference>
<evidence type="ECO:0000313" key="2">
    <source>
        <dbReference type="EMBL" id="RJG20175.1"/>
    </source>
</evidence>
<dbReference type="AlphaFoldDB" id="A0A418Y3S2"/>
<dbReference type="RefSeq" id="WP_022986614.1">
    <property type="nucleotide sequence ID" value="NZ_CAXGPP010000022.1"/>
</dbReference>
<protein>
    <recommendedName>
        <fullName evidence="1">DUF7793 domain-containing protein</fullName>
    </recommendedName>
</protein>